<gene>
    <name evidence="2" type="ORF">SAMN06297229_0603</name>
</gene>
<reference evidence="3" key="1">
    <citation type="submission" date="2017-04" db="EMBL/GenBank/DDBJ databases">
        <authorList>
            <person name="Varghese N."/>
            <person name="Submissions S."/>
        </authorList>
    </citation>
    <scope>NUCLEOTIDE SEQUENCE [LARGE SCALE GENOMIC DNA]</scope>
</reference>
<dbReference type="OrthoDB" id="9805604at2"/>
<dbReference type="Pfam" id="PF02348">
    <property type="entry name" value="CTP_transf_3"/>
    <property type="match status" value="1"/>
</dbReference>
<dbReference type="RefSeq" id="WP_086433770.1">
    <property type="nucleotide sequence ID" value="NZ_FXWH01000001.1"/>
</dbReference>
<evidence type="ECO:0000313" key="2">
    <source>
        <dbReference type="EMBL" id="SMQ61715.1"/>
    </source>
</evidence>
<dbReference type="InterPro" id="IPR007235">
    <property type="entry name" value="Glyco_trans_28_C"/>
</dbReference>
<dbReference type="InterPro" id="IPR050793">
    <property type="entry name" value="CMP-NeuNAc_synthase"/>
</dbReference>
<dbReference type="SUPFAM" id="SSF53756">
    <property type="entry name" value="UDP-Glycosyltransferase/glycogen phosphorylase"/>
    <property type="match status" value="1"/>
</dbReference>
<dbReference type="InterPro" id="IPR029044">
    <property type="entry name" value="Nucleotide-diphossugar_trans"/>
</dbReference>
<dbReference type="Proteomes" id="UP000194450">
    <property type="component" value="Unassembled WGS sequence"/>
</dbReference>
<accession>A0A1Y6EGI9</accession>
<keyword evidence="3" id="KW-1185">Reference proteome</keyword>
<evidence type="ECO:0000259" key="1">
    <source>
        <dbReference type="Pfam" id="PF04101"/>
    </source>
</evidence>
<dbReference type="PANTHER" id="PTHR21485:SF3">
    <property type="entry name" value="N-ACYLNEURAMINATE CYTIDYLYLTRANSFERASE"/>
    <property type="match status" value="1"/>
</dbReference>
<dbReference type="PANTHER" id="PTHR21485">
    <property type="entry name" value="HAD SUPERFAMILY MEMBERS CMAS AND KDSC"/>
    <property type="match status" value="1"/>
</dbReference>
<evidence type="ECO:0000313" key="3">
    <source>
        <dbReference type="Proteomes" id="UP000194450"/>
    </source>
</evidence>
<dbReference type="Pfam" id="PF04101">
    <property type="entry name" value="Glyco_tran_28_C"/>
    <property type="match status" value="1"/>
</dbReference>
<dbReference type="Gene3D" id="3.40.50.11190">
    <property type="match status" value="1"/>
</dbReference>
<name>A0A1Y6EGI9_9GAMM</name>
<dbReference type="GO" id="GO:0008781">
    <property type="term" value="F:N-acylneuraminate cytidylyltransferase activity"/>
    <property type="evidence" value="ECO:0007669"/>
    <property type="project" value="TreeGrafter"/>
</dbReference>
<dbReference type="InterPro" id="IPR003329">
    <property type="entry name" value="Cytidylyl_trans"/>
</dbReference>
<dbReference type="CDD" id="cd02513">
    <property type="entry name" value="CMP-NeuAc_Synthase"/>
    <property type="match status" value="1"/>
</dbReference>
<protein>
    <submittedName>
        <fullName evidence="2">CMP-N-acetylneuraminic acid synthetase</fullName>
    </submittedName>
</protein>
<dbReference type="GO" id="GO:0016758">
    <property type="term" value="F:hexosyltransferase activity"/>
    <property type="evidence" value="ECO:0007669"/>
    <property type="project" value="InterPro"/>
</dbReference>
<feature type="domain" description="Glycosyl transferase family 28 C-terminal" evidence="1">
    <location>
        <begin position="387"/>
        <end position="517"/>
    </location>
</feature>
<dbReference type="EMBL" id="FXWH01000001">
    <property type="protein sequence ID" value="SMQ61715.1"/>
    <property type="molecule type" value="Genomic_DNA"/>
</dbReference>
<dbReference type="Gene3D" id="3.90.550.10">
    <property type="entry name" value="Spore Coat Polysaccharide Biosynthesis Protein SpsA, Chain A"/>
    <property type="match status" value="1"/>
</dbReference>
<organism evidence="2 3">
    <name type="scientific">Pseudidiomarina planktonica</name>
    <dbReference type="NCBI Taxonomy" id="1323738"/>
    <lineage>
        <taxon>Bacteria</taxon>
        <taxon>Pseudomonadati</taxon>
        <taxon>Pseudomonadota</taxon>
        <taxon>Gammaproteobacteria</taxon>
        <taxon>Alteromonadales</taxon>
        <taxon>Idiomarinaceae</taxon>
        <taxon>Pseudidiomarina</taxon>
    </lineage>
</organism>
<dbReference type="SUPFAM" id="SSF53448">
    <property type="entry name" value="Nucleotide-diphospho-sugar transferases"/>
    <property type="match status" value="1"/>
</dbReference>
<sequence length="546" mass="61263">MSTILVIPARGGSKGIPRKSIRPVAGKPMIYYAIQAGLHSRNVDSVVVTTDDDEIALLSERFGATVIKRSEDLSGDKVTLDPVIVDAVEKAEKKLKTTFSHVITVQPTSPLVTNEDIEQARTIFDDTGVDTVLSVVDDRHLCWTLRNDSPVPTYTARVNRQELPANFRETGAVIACTRKQLEKGSRIGARVSLLEVPLERSFDIDSLSDLFLCESILTRRKIVFCVRGYPEIGLGHAYRCVMLAHELVRYEIEFVCEESSVLAANYIRRFNYAVHTCKDNRLTETAVDCNPDLVINDILDTKESEVIPFRDRDIPVVNFEDLGPGSYYADMVINALYPVSDQPNNYFSGPEYFCLRDEFLYVPNRLQKKEVESLLITFGGVDEGNVTLQCLSALSKRLNEFKCLKVDVVVGPGYQYKKQLDDYIKHNELNNVSYTDSTSRISDFMIKADMAITSGGRTVLELASLNIPTIVICQNQRELTHSFASESNGIINLGIRTELTDDVLVEAVESLLRDTEKRNILVERQAAMDLTKGKERVIKMLTNLIK</sequence>
<dbReference type="AlphaFoldDB" id="A0A1Y6EGI9"/>
<dbReference type="Gene3D" id="3.40.50.2000">
    <property type="entry name" value="Glycogen Phosphorylase B"/>
    <property type="match status" value="1"/>
</dbReference>
<proteinExistence type="predicted"/>